<proteinExistence type="predicted"/>
<dbReference type="EMBL" id="UINC01022639">
    <property type="protein sequence ID" value="SVA92677.1"/>
    <property type="molecule type" value="Genomic_DNA"/>
</dbReference>
<sequence length="52" mass="6010">MVMEEKDTQNLLFTEPLAEFQGLTLSEINRYLPALRKADDIFHEGEKLEDGL</sequence>
<feature type="non-terminal residue" evidence="1">
    <location>
        <position position="52"/>
    </location>
</feature>
<gene>
    <name evidence="1" type="ORF">METZ01_LOCUS145531</name>
</gene>
<accession>A0A381ZV00</accession>
<reference evidence="1" key="1">
    <citation type="submission" date="2018-05" db="EMBL/GenBank/DDBJ databases">
        <authorList>
            <person name="Lanie J.A."/>
            <person name="Ng W.-L."/>
            <person name="Kazmierczak K.M."/>
            <person name="Andrzejewski T.M."/>
            <person name="Davidsen T.M."/>
            <person name="Wayne K.J."/>
            <person name="Tettelin H."/>
            <person name="Glass J.I."/>
            <person name="Rusch D."/>
            <person name="Podicherti R."/>
            <person name="Tsui H.-C.T."/>
            <person name="Winkler M.E."/>
        </authorList>
    </citation>
    <scope>NUCLEOTIDE SEQUENCE</scope>
</reference>
<evidence type="ECO:0000313" key="1">
    <source>
        <dbReference type="EMBL" id="SVA92677.1"/>
    </source>
</evidence>
<dbReference type="AlphaFoldDB" id="A0A381ZV00"/>
<name>A0A381ZV00_9ZZZZ</name>
<protein>
    <submittedName>
        <fullName evidence="1">Uncharacterized protein</fullName>
    </submittedName>
</protein>
<organism evidence="1">
    <name type="scientific">marine metagenome</name>
    <dbReference type="NCBI Taxonomy" id="408172"/>
    <lineage>
        <taxon>unclassified sequences</taxon>
        <taxon>metagenomes</taxon>
        <taxon>ecological metagenomes</taxon>
    </lineage>
</organism>